<dbReference type="EMBL" id="JAINVV010000010">
    <property type="protein sequence ID" value="MBY8824836.1"/>
    <property type="molecule type" value="Genomic_DNA"/>
</dbReference>
<dbReference type="PROSITE" id="PS51123">
    <property type="entry name" value="OMPA_2"/>
    <property type="match status" value="1"/>
</dbReference>
<dbReference type="InterPro" id="IPR050330">
    <property type="entry name" value="Bact_OuterMem_StrucFunc"/>
</dbReference>
<evidence type="ECO:0000259" key="5">
    <source>
        <dbReference type="PROSITE" id="PS51123"/>
    </source>
</evidence>
<dbReference type="InterPro" id="IPR006664">
    <property type="entry name" value="OMP_bac"/>
</dbReference>
<dbReference type="InterPro" id="IPR006665">
    <property type="entry name" value="OmpA-like"/>
</dbReference>
<name>A0ABS7PUL1_9SPHN</name>
<evidence type="ECO:0000256" key="4">
    <source>
        <dbReference type="SAM" id="SignalP"/>
    </source>
</evidence>
<comment type="subcellular location">
    <subcellularLocation>
        <location evidence="1">Cell outer membrane</location>
    </subcellularLocation>
</comment>
<evidence type="ECO:0000256" key="3">
    <source>
        <dbReference type="PROSITE-ProRule" id="PRU00473"/>
    </source>
</evidence>
<evidence type="ECO:0000313" key="6">
    <source>
        <dbReference type="EMBL" id="MBY8824836.1"/>
    </source>
</evidence>
<keyword evidence="7" id="KW-1185">Reference proteome</keyword>
<proteinExistence type="predicted"/>
<comment type="caution">
    <text evidence="6">The sequence shown here is derived from an EMBL/GenBank/DDBJ whole genome shotgun (WGS) entry which is preliminary data.</text>
</comment>
<keyword evidence="2 3" id="KW-0472">Membrane</keyword>
<keyword evidence="4" id="KW-0732">Signal</keyword>
<dbReference type="Gene3D" id="3.30.1330.60">
    <property type="entry name" value="OmpA-like domain"/>
    <property type="match status" value="1"/>
</dbReference>
<reference evidence="6 7" key="1">
    <citation type="submission" date="2021-08" db="EMBL/GenBank/DDBJ databases">
        <authorList>
            <person name="Tuo L."/>
        </authorList>
    </citation>
    <scope>NUCLEOTIDE SEQUENCE [LARGE SCALE GENOMIC DNA]</scope>
    <source>
        <strain evidence="6 7">JCM 31229</strain>
    </source>
</reference>
<evidence type="ECO:0000313" key="7">
    <source>
        <dbReference type="Proteomes" id="UP000706039"/>
    </source>
</evidence>
<dbReference type="CDD" id="cd07185">
    <property type="entry name" value="OmpA_C-like"/>
    <property type="match status" value="1"/>
</dbReference>
<sequence>MRKALAPLTALMLLPLAACQPPVRPAPAAQPAGLTPAQVAVLREQGFSETDDGWQFGMADRLLFATDRSRLVPAQAERIAAIARALVAVDIMRLRVEGHTDATGTVAHNQRLSQQRADAVARALAAGGLPRDGIAAIGLGKSQPLESNRTAAGRAENRRVVIIVSSS</sequence>
<feature type="signal peptide" evidence="4">
    <location>
        <begin position="1"/>
        <end position="28"/>
    </location>
</feature>
<accession>A0ABS7PUL1</accession>
<dbReference type="Proteomes" id="UP000706039">
    <property type="component" value="Unassembled WGS sequence"/>
</dbReference>
<evidence type="ECO:0000256" key="2">
    <source>
        <dbReference type="ARBA" id="ARBA00023136"/>
    </source>
</evidence>
<dbReference type="PRINTS" id="PR01021">
    <property type="entry name" value="OMPADOMAIN"/>
</dbReference>
<protein>
    <submittedName>
        <fullName evidence="6">OmpA family protein</fullName>
    </submittedName>
</protein>
<feature type="domain" description="OmpA-like" evidence="5">
    <location>
        <begin position="51"/>
        <end position="167"/>
    </location>
</feature>
<evidence type="ECO:0000256" key="1">
    <source>
        <dbReference type="ARBA" id="ARBA00004442"/>
    </source>
</evidence>
<dbReference type="SUPFAM" id="SSF103088">
    <property type="entry name" value="OmpA-like"/>
    <property type="match status" value="1"/>
</dbReference>
<dbReference type="Pfam" id="PF00691">
    <property type="entry name" value="OmpA"/>
    <property type="match status" value="1"/>
</dbReference>
<dbReference type="RefSeq" id="WP_222991947.1">
    <property type="nucleotide sequence ID" value="NZ_JAINVV010000010.1"/>
</dbReference>
<organism evidence="6 7">
    <name type="scientific">Sphingomonas colocasiae</name>
    <dbReference type="NCBI Taxonomy" id="1848973"/>
    <lineage>
        <taxon>Bacteria</taxon>
        <taxon>Pseudomonadati</taxon>
        <taxon>Pseudomonadota</taxon>
        <taxon>Alphaproteobacteria</taxon>
        <taxon>Sphingomonadales</taxon>
        <taxon>Sphingomonadaceae</taxon>
        <taxon>Sphingomonas</taxon>
    </lineage>
</organism>
<gene>
    <name evidence="6" type="ORF">K7G82_21200</name>
</gene>
<dbReference type="PANTHER" id="PTHR30329:SF17">
    <property type="entry name" value="LIPOPROTEIN YFIB-RELATED"/>
    <property type="match status" value="1"/>
</dbReference>
<feature type="chain" id="PRO_5047095230" evidence="4">
    <location>
        <begin position="29"/>
        <end position="167"/>
    </location>
</feature>
<dbReference type="PANTHER" id="PTHR30329">
    <property type="entry name" value="STATOR ELEMENT OF FLAGELLAR MOTOR COMPLEX"/>
    <property type="match status" value="1"/>
</dbReference>
<dbReference type="InterPro" id="IPR036737">
    <property type="entry name" value="OmpA-like_sf"/>
</dbReference>